<evidence type="ECO:0000313" key="9">
    <source>
        <dbReference type="Proteomes" id="UP000602284"/>
    </source>
</evidence>
<sequence>MKFANARRQNPRQLAGTARADRRTKVLVKRLQPGDIAVLHHTDLDEVAADALIKARVRAVINTAPSISGRYPNLGPLKLVRAGVPLLDAQVPDVPDVLSALEEGGRVQVQENLWLLEEQVLGSVDWLDEEAVLAQMARSMKNLRAELEQFVENTLTFANLEKTFFLNELPQLSLRLSMQDRHVLVVVRGPTYRDDLRAIASYIQDVRPVLIGVDGGADALMQAGFRPDLIVGDMDSVSDEALASGAELIVHAYPDGRAPGLSRLEDLGLQSHLYPAPGTSEDVAMLLAHEHGAELIVAVGTHSNMIDFLEKGRRGMASTVLTRMRIGNKLVDAKGVSLLYGSKVGWRAALVVAGAAMVPMAVLLWLNTSTRVFLHQLVLNLKLLWS</sequence>
<evidence type="ECO:0000259" key="6">
    <source>
        <dbReference type="Pfam" id="PF04263"/>
    </source>
</evidence>
<evidence type="ECO:0000256" key="5">
    <source>
        <dbReference type="SAM" id="Phobius"/>
    </source>
</evidence>
<dbReference type="EMBL" id="JAEQNB010000004">
    <property type="protein sequence ID" value="MBL0387515.1"/>
    <property type="molecule type" value="Genomic_DNA"/>
</dbReference>
<feature type="transmembrane region" description="Helical" evidence="5">
    <location>
        <begin position="344"/>
        <end position="366"/>
    </location>
</feature>
<dbReference type="Gene3D" id="3.40.50.10240">
    <property type="entry name" value="Thiamin pyrophosphokinase, catalytic domain"/>
    <property type="match status" value="1"/>
</dbReference>
<keyword evidence="3" id="KW-0418">Kinase</keyword>
<comment type="caution">
    <text evidence="8">The sequence shown here is derived from an EMBL/GenBank/DDBJ whole genome shotgun (WGS) entry which is preliminary data.</text>
</comment>
<dbReference type="InterPro" id="IPR047795">
    <property type="entry name" value="Put_SteA-like"/>
</dbReference>
<keyword evidence="1" id="KW-0808">Transferase</keyword>
<dbReference type="Pfam" id="PF04263">
    <property type="entry name" value="TPK_catalytic"/>
    <property type="match status" value="1"/>
</dbReference>
<keyword evidence="5" id="KW-0812">Transmembrane</keyword>
<evidence type="ECO:0000256" key="2">
    <source>
        <dbReference type="ARBA" id="ARBA00022741"/>
    </source>
</evidence>
<evidence type="ECO:0000259" key="7">
    <source>
        <dbReference type="Pfam" id="PF12555"/>
    </source>
</evidence>
<proteinExistence type="predicted"/>
<dbReference type="Proteomes" id="UP000602284">
    <property type="component" value="Unassembled WGS sequence"/>
</dbReference>
<keyword evidence="2" id="KW-0547">Nucleotide-binding</keyword>
<keyword evidence="5" id="KW-1133">Transmembrane helix</keyword>
<gene>
    <name evidence="8" type="ORF">JJB07_12790</name>
</gene>
<reference evidence="8 9" key="1">
    <citation type="submission" date="2021-01" db="EMBL/GenBank/DDBJ databases">
        <title>Tumebacillus sp. strain ITR2 16S ribosomal RNA gene Genome sequencing and assembly.</title>
        <authorList>
            <person name="Kang M."/>
        </authorList>
    </citation>
    <scope>NUCLEOTIDE SEQUENCE [LARGE SCALE GENOMIC DNA]</scope>
    <source>
        <strain evidence="8 9">ITR2</strain>
    </source>
</reference>
<dbReference type="NCBIfam" id="NF040608">
    <property type="entry name" value="division_SteA"/>
    <property type="match status" value="1"/>
</dbReference>
<dbReference type="InterPro" id="IPR036759">
    <property type="entry name" value="TPK_catalytic_sf"/>
</dbReference>
<accession>A0ABS1JBE5</accession>
<feature type="domain" description="SteA-like C-terminal" evidence="7">
    <location>
        <begin position="334"/>
        <end position="385"/>
    </location>
</feature>
<evidence type="ECO:0008006" key="10">
    <source>
        <dbReference type="Google" id="ProtNLM"/>
    </source>
</evidence>
<protein>
    <recommendedName>
        <fullName evidence="10">SteA-like C-terminal domain-containing protein</fullName>
    </recommendedName>
</protein>
<keyword evidence="4" id="KW-0067">ATP-binding</keyword>
<organism evidence="8 9">
    <name type="scientific">Tumebacillus amylolyticus</name>
    <dbReference type="NCBI Taxonomy" id="2801339"/>
    <lineage>
        <taxon>Bacteria</taxon>
        <taxon>Bacillati</taxon>
        <taxon>Bacillota</taxon>
        <taxon>Bacilli</taxon>
        <taxon>Bacillales</taxon>
        <taxon>Alicyclobacillaceae</taxon>
        <taxon>Tumebacillus</taxon>
    </lineage>
</organism>
<evidence type="ECO:0000256" key="4">
    <source>
        <dbReference type="ARBA" id="ARBA00022840"/>
    </source>
</evidence>
<evidence type="ECO:0000256" key="1">
    <source>
        <dbReference type="ARBA" id="ARBA00022679"/>
    </source>
</evidence>
<feature type="domain" description="Thiamin pyrophosphokinase catalytic" evidence="6">
    <location>
        <begin position="208"/>
        <end position="243"/>
    </location>
</feature>
<evidence type="ECO:0000256" key="3">
    <source>
        <dbReference type="ARBA" id="ARBA00022777"/>
    </source>
</evidence>
<name>A0ABS1JBE5_9BACL</name>
<dbReference type="Pfam" id="PF12555">
    <property type="entry name" value="SteA-like_C"/>
    <property type="match status" value="1"/>
</dbReference>
<keyword evidence="9" id="KW-1185">Reference proteome</keyword>
<dbReference type="InterPro" id="IPR007371">
    <property type="entry name" value="TPK_catalytic"/>
</dbReference>
<dbReference type="SUPFAM" id="SSF63999">
    <property type="entry name" value="Thiamin pyrophosphokinase, catalytic domain"/>
    <property type="match status" value="1"/>
</dbReference>
<dbReference type="InterPro" id="IPR022215">
    <property type="entry name" value="SteA-like_C"/>
</dbReference>
<keyword evidence="5" id="KW-0472">Membrane</keyword>
<evidence type="ECO:0000313" key="8">
    <source>
        <dbReference type="EMBL" id="MBL0387515.1"/>
    </source>
</evidence>